<feature type="domain" description="ABC transporter" evidence="3">
    <location>
        <begin position="5"/>
        <end position="116"/>
    </location>
</feature>
<dbReference type="InterPro" id="IPR050173">
    <property type="entry name" value="ABC_transporter_C-like"/>
</dbReference>
<dbReference type="SUPFAM" id="SSF52540">
    <property type="entry name" value="P-loop containing nucleoside triphosphate hydrolases"/>
    <property type="match status" value="1"/>
</dbReference>
<evidence type="ECO:0000313" key="4">
    <source>
        <dbReference type="EMBL" id="GMS94471.1"/>
    </source>
</evidence>
<organism evidence="4 5">
    <name type="scientific">Pristionchus entomophagus</name>
    <dbReference type="NCBI Taxonomy" id="358040"/>
    <lineage>
        <taxon>Eukaryota</taxon>
        <taxon>Metazoa</taxon>
        <taxon>Ecdysozoa</taxon>
        <taxon>Nematoda</taxon>
        <taxon>Chromadorea</taxon>
        <taxon>Rhabditida</taxon>
        <taxon>Rhabditina</taxon>
        <taxon>Diplogasteromorpha</taxon>
        <taxon>Diplogasteroidea</taxon>
        <taxon>Neodiplogasteridae</taxon>
        <taxon>Pristionchus</taxon>
    </lineage>
</organism>
<feature type="non-terminal residue" evidence="4">
    <location>
        <position position="154"/>
    </location>
</feature>
<dbReference type="InterPro" id="IPR003439">
    <property type="entry name" value="ABC_transporter-like_ATP-bd"/>
</dbReference>
<sequence>MVEAAEERSHLDKLDISSIGLHELRRKLANIPQEPVLFSGSLRFNLDPFSQFSDEELWKTLELCQLKDFATSSQGQLDSSITEGGKNISQGQQQLLSLARVLLRRAKVLVLDEATASVDLITDSLVQTVVREEFAETTVITIAHRMDTVAGYDR</sequence>
<dbReference type="GO" id="GO:0005524">
    <property type="term" value="F:ATP binding"/>
    <property type="evidence" value="ECO:0007669"/>
    <property type="project" value="UniProtKB-KW"/>
</dbReference>
<accession>A0AAV5TJK1</accession>
<reference evidence="4" key="1">
    <citation type="submission" date="2023-10" db="EMBL/GenBank/DDBJ databases">
        <title>Genome assembly of Pristionchus species.</title>
        <authorList>
            <person name="Yoshida K."/>
            <person name="Sommer R.J."/>
        </authorList>
    </citation>
    <scope>NUCLEOTIDE SEQUENCE</scope>
    <source>
        <strain evidence="4">RS0144</strain>
    </source>
</reference>
<evidence type="ECO:0000256" key="1">
    <source>
        <dbReference type="ARBA" id="ARBA00022741"/>
    </source>
</evidence>
<proteinExistence type="predicted"/>
<dbReference type="InterPro" id="IPR027417">
    <property type="entry name" value="P-loop_NTPase"/>
</dbReference>
<keyword evidence="5" id="KW-1185">Reference proteome</keyword>
<comment type="caution">
    <text evidence="4">The sequence shown here is derived from an EMBL/GenBank/DDBJ whole genome shotgun (WGS) entry which is preliminary data.</text>
</comment>
<evidence type="ECO:0000313" key="5">
    <source>
        <dbReference type="Proteomes" id="UP001432027"/>
    </source>
</evidence>
<dbReference type="Gene3D" id="3.40.50.300">
    <property type="entry name" value="P-loop containing nucleotide triphosphate hydrolases"/>
    <property type="match status" value="1"/>
</dbReference>
<dbReference type="AlphaFoldDB" id="A0AAV5TJK1"/>
<dbReference type="GO" id="GO:0016887">
    <property type="term" value="F:ATP hydrolysis activity"/>
    <property type="evidence" value="ECO:0007669"/>
    <property type="project" value="InterPro"/>
</dbReference>
<protein>
    <recommendedName>
        <fullName evidence="3">ABC transporter domain-containing protein</fullName>
    </recommendedName>
</protein>
<dbReference type="PANTHER" id="PTHR24223:SF415">
    <property type="entry name" value="FI20190P1"/>
    <property type="match status" value="1"/>
</dbReference>
<evidence type="ECO:0000256" key="2">
    <source>
        <dbReference type="ARBA" id="ARBA00022840"/>
    </source>
</evidence>
<dbReference type="GO" id="GO:0016020">
    <property type="term" value="C:membrane"/>
    <property type="evidence" value="ECO:0007669"/>
    <property type="project" value="TreeGrafter"/>
</dbReference>
<gene>
    <name evidence="4" type="ORF">PENTCL1PPCAC_16646</name>
</gene>
<evidence type="ECO:0000259" key="3">
    <source>
        <dbReference type="Pfam" id="PF00005"/>
    </source>
</evidence>
<dbReference type="EMBL" id="BTSX01000004">
    <property type="protein sequence ID" value="GMS94471.1"/>
    <property type="molecule type" value="Genomic_DNA"/>
</dbReference>
<name>A0AAV5TJK1_9BILA</name>
<dbReference type="Pfam" id="PF00005">
    <property type="entry name" value="ABC_tran"/>
    <property type="match status" value="1"/>
</dbReference>
<dbReference type="Proteomes" id="UP001432027">
    <property type="component" value="Unassembled WGS sequence"/>
</dbReference>
<keyword evidence="1" id="KW-0547">Nucleotide-binding</keyword>
<dbReference type="PANTHER" id="PTHR24223">
    <property type="entry name" value="ATP-BINDING CASSETTE SUB-FAMILY C"/>
    <property type="match status" value="1"/>
</dbReference>
<dbReference type="GO" id="GO:0042626">
    <property type="term" value="F:ATPase-coupled transmembrane transporter activity"/>
    <property type="evidence" value="ECO:0007669"/>
    <property type="project" value="TreeGrafter"/>
</dbReference>
<keyword evidence="2" id="KW-0067">ATP-binding</keyword>